<dbReference type="GO" id="GO:0016491">
    <property type="term" value="F:oxidoreductase activity"/>
    <property type="evidence" value="ECO:0007669"/>
    <property type="project" value="InterPro"/>
</dbReference>
<reference evidence="3 4" key="1">
    <citation type="submission" date="2016-11" db="EMBL/GenBank/DDBJ databases">
        <authorList>
            <person name="Jaros S."/>
            <person name="Januszkiewicz K."/>
            <person name="Wedrychowicz H."/>
        </authorList>
    </citation>
    <scope>NUCLEOTIDE SEQUENCE [LARGE SCALE GENOMIC DNA]</scope>
    <source>
        <strain evidence="3 4">DSM 24574</strain>
    </source>
</reference>
<proteinExistence type="predicted"/>
<dbReference type="STRING" id="947013.SAMN04488109_0431"/>
<dbReference type="InterPro" id="IPR046867">
    <property type="entry name" value="AldOxase/xan_DH_MoCoBD2"/>
</dbReference>
<dbReference type="Gene3D" id="3.90.1170.50">
    <property type="entry name" value="Aldehyde oxidase/xanthine dehydrogenase, a/b hammerhead"/>
    <property type="match status" value="1"/>
</dbReference>
<dbReference type="PANTHER" id="PTHR47495:SF1">
    <property type="entry name" value="BLL3820 PROTEIN"/>
    <property type="match status" value="1"/>
</dbReference>
<sequence length="706" mass="76641">MAKKSNESVFAPEQYELAERPSHYFTMNRRDFFGILGSGIAITFAAVNTGYGLSIEGLPENQIGAWLHIAEDGAVTIYSGKAEVGQNIRTSLAQVVAEELGVEMKKITMILGDTALTPYDRGTFGSRSTPYMGPQLRKAAASARELILDLAAAEWKVDRSLLSINDGNVTNKNTNETVNIGKIVKGKQLVQAVDDKVALKKIDDWKIAGTSVKKVNGESFVTGRHKYVSDMKLPGMLYGKILRAPAYGATLISADLSEAKKITGVVAVHDGDFVGVAAVDLSTANKALQSIKAEWKFEPQPSRKEIFDHLRKTSKADDRAEKSGDVSSAFSKAEVKIGQTFNVDYIAHVPLEPRAGVAQWEGSKLTVWAGTQRPFGVQEDLADVFQIPKQNIRVIQPDTGSGYGGKHTGEAGMEAARLAKEAGKPVKVVWTREEEFTWAYFRPAGVIDVKAGADKIGMLTSWEFHNYNSGGSGIDTPYQVKNKLIQFHPSDSPLRQGSYRGLAATANNFARESIMDDLATDLKIDPLEFRLKNLSEKRMIDVLEAAAKAFGWGTKPEKDHGFGIACGEEKGSYVAACAEIVFDRNENDVKVLRAAVAFECGGIINPNHLENQIMGSIIQGLGGALFERIDFKDGKILNPKLSAYRVPRFGDVPKLDIVMLNRKDLAPAGAGETPIIGIAPAVRNAIANATGKRLYALPLVPQGLEV</sequence>
<dbReference type="Gene3D" id="3.30.365.10">
    <property type="entry name" value="Aldehyde oxidase/xanthine dehydrogenase, molybdopterin binding domain"/>
    <property type="match status" value="4"/>
</dbReference>
<gene>
    <name evidence="3" type="ORF">SAMN04488109_0431</name>
</gene>
<protein>
    <submittedName>
        <fullName evidence="3">Isoquinoline 1-oxidoreductase</fullName>
    </submittedName>
</protein>
<dbReference type="RefSeq" id="WP_073130633.1">
    <property type="nucleotide sequence ID" value="NZ_FQWQ01000001.1"/>
</dbReference>
<dbReference type="OrthoDB" id="9759099at2"/>
<dbReference type="InterPro" id="IPR037165">
    <property type="entry name" value="AldOxase/xan_DH_Mopterin-bd_sf"/>
</dbReference>
<keyword evidence="1" id="KW-0472">Membrane</keyword>
<keyword evidence="1" id="KW-1133">Transmembrane helix</keyword>
<dbReference type="EMBL" id="FQWQ01000001">
    <property type="protein sequence ID" value="SHG47410.1"/>
    <property type="molecule type" value="Genomic_DNA"/>
</dbReference>
<evidence type="ECO:0000313" key="3">
    <source>
        <dbReference type="EMBL" id="SHG47410.1"/>
    </source>
</evidence>
<dbReference type="AlphaFoldDB" id="A0A1M5K466"/>
<dbReference type="PIRSF" id="PIRSF036389">
    <property type="entry name" value="IOR_B"/>
    <property type="match status" value="1"/>
</dbReference>
<keyword evidence="4" id="KW-1185">Reference proteome</keyword>
<dbReference type="SMART" id="SM01008">
    <property type="entry name" value="Ald_Xan_dh_C"/>
    <property type="match status" value="1"/>
</dbReference>
<dbReference type="InterPro" id="IPR052516">
    <property type="entry name" value="N-heterocyclic_Hydroxylase"/>
</dbReference>
<feature type="domain" description="Aldehyde oxidase/xanthine dehydrogenase a/b hammerhead" evidence="2">
    <location>
        <begin position="222"/>
        <end position="299"/>
    </location>
</feature>
<dbReference type="SUPFAM" id="SSF56003">
    <property type="entry name" value="Molybdenum cofactor-binding domain"/>
    <property type="match status" value="2"/>
</dbReference>
<dbReference type="InterPro" id="IPR012368">
    <property type="entry name" value="OxRdtase_Mopterin-bd_su_IorB"/>
</dbReference>
<dbReference type="Pfam" id="PF20256">
    <property type="entry name" value="MoCoBD_2"/>
    <property type="match status" value="2"/>
</dbReference>
<evidence type="ECO:0000256" key="1">
    <source>
        <dbReference type="SAM" id="Phobius"/>
    </source>
</evidence>
<dbReference type="Proteomes" id="UP000184212">
    <property type="component" value="Unassembled WGS sequence"/>
</dbReference>
<dbReference type="Pfam" id="PF02738">
    <property type="entry name" value="MoCoBD_1"/>
    <property type="match status" value="1"/>
</dbReference>
<keyword evidence="1" id="KW-0812">Transmembrane</keyword>
<accession>A0A1M5K466</accession>
<dbReference type="InterPro" id="IPR000674">
    <property type="entry name" value="Ald_Oxase/Xan_DH_a/b"/>
</dbReference>
<evidence type="ECO:0000313" key="4">
    <source>
        <dbReference type="Proteomes" id="UP000184212"/>
    </source>
</evidence>
<feature type="transmembrane region" description="Helical" evidence="1">
    <location>
        <begin position="32"/>
        <end position="53"/>
    </location>
</feature>
<evidence type="ECO:0000259" key="2">
    <source>
        <dbReference type="SMART" id="SM01008"/>
    </source>
</evidence>
<organism evidence="3 4">
    <name type="scientific">Chryseolinea serpens</name>
    <dbReference type="NCBI Taxonomy" id="947013"/>
    <lineage>
        <taxon>Bacteria</taxon>
        <taxon>Pseudomonadati</taxon>
        <taxon>Bacteroidota</taxon>
        <taxon>Cytophagia</taxon>
        <taxon>Cytophagales</taxon>
        <taxon>Fulvivirgaceae</taxon>
        <taxon>Chryseolinea</taxon>
    </lineage>
</organism>
<dbReference type="InterPro" id="IPR008274">
    <property type="entry name" value="AldOxase/xan_DH_MoCoBD1"/>
</dbReference>
<dbReference type="PANTHER" id="PTHR47495">
    <property type="entry name" value="ALDEHYDE DEHYDROGENASE"/>
    <property type="match status" value="1"/>
</dbReference>
<name>A0A1M5K466_9BACT</name>